<dbReference type="AlphaFoldDB" id="A0A6A5RAT3"/>
<dbReference type="OrthoDB" id="62952at2759"/>
<feature type="region of interest" description="Disordered" evidence="1">
    <location>
        <begin position="1"/>
        <end position="40"/>
    </location>
</feature>
<evidence type="ECO:0000256" key="1">
    <source>
        <dbReference type="SAM" id="MobiDB-lite"/>
    </source>
</evidence>
<organism evidence="2 3">
    <name type="scientific">Didymella exigua CBS 183.55</name>
    <dbReference type="NCBI Taxonomy" id="1150837"/>
    <lineage>
        <taxon>Eukaryota</taxon>
        <taxon>Fungi</taxon>
        <taxon>Dikarya</taxon>
        <taxon>Ascomycota</taxon>
        <taxon>Pezizomycotina</taxon>
        <taxon>Dothideomycetes</taxon>
        <taxon>Pleosporomycetidae</taxon>
        <taxon>Pleosporales</taxon>
        <taxon>Pleosporineae</taxon>
        <taxon>Didymellaceae</taxon>
        <taxon>Didymella</taxon>
    </lineage>
</organism>
<accession>A0A6A5RAT3</accession>
<evidence type="ECO:0000313" key="3">
    <source>
        <dbReference type="Proteomes" id="UP000800082"/>
    </source>
</evidence>
<evidence type="ECO:0000313" key="2">
    <source>
        <dbReference type="EMBL" id="KAF1924653.1"/>
    </source>
</evidence>
<dbReference type="EMBL" id="ML978991">
    <property type="protein sequence ID" value="KAF1924653.1"/>
    <property type="molecule type" value="Genomic_DNA"/>
</dbReference>
<reference evidence="2" key="1">
    <citation type="journal article" date="2020" name="Stud. Mycol.">
        <title>101 Dothideomycetes genomes: a test case for predicting lifestyles and emergence of pathogens.</title>
        <authorList>
            <person name="Haridas S."/>
            <person name="Albert R."/>
            <person name="Binder M."/>
            <person name="Bloem J."/>
            <person name="Labutti K."/>
            <person name="Salamov A."/>
            <person name="Andreopoulos B."/>
            <person name="Baker S."/>
            <person name="Barry K."/>
            <person name="Bills G."/>
            <person name="Bluhm B."/>
            <person name="Cannon C."/>
            <person name="Castanera R."/>
            <person name="Culley D."/>
            <person name="Daum C."/>
            <person name="Ezra D."/>
            <person name="Gonzalez J."/>
            <person name="Henrissat B."/>
            <person name="Kuo A."/>
            <person name="Liang C."/>
            <person name="Lipzen A."/>
            <person name="Lutzoni F."/>
            <person name="Magnuson J."/>
            <person name="Mondo S."/>
            <person name="Nolan M."/>
            <person name="Ohm R."/>
            <person name="Pangilinan J."/>
            <person name="Park H.-J."/>
            <person name="Ramirez L."/>
            <person name="Alfaro M."/>
            <person name="Sun H."/>
            <person name="Tritt A."/>
            <person name="Yoshinaga Y."/>
            <person name="Zwiers L.-H."/>
            <person name="Turgeon B."/>
            <person name="Goodwin S."/>
            <person name="Spatafora J."/>
            <person name="Crous P."/>
            <person name="Grigoriev I."/>
        </authorList>
    </citation>
    <scope>NUCLEOTIDE SEQUENCE</scope>
    <source>
        <strain evidence="2">CBS 183.55</strain>
    </source>
</reference>
<feature type="compositionally biased region" description="Basic and acidic residues" evidence="1">
    <location>
        <begin position="1"/>
        <end position="11"/>
    </location>
</feature>
<gene>
    <name evidence="2" type="ORF">M421DRAFT_273736</name>
</gene>
<protein>
    <recommendedName>
        <fullName evidence="4">F-box domain-containing protein</fullName>
    </recommendedName>
</protein>
<keyword evidence="3" id="KW-1185">Reference proteome</keyword>
<dbReference type="Proteomes" id="UP000800082">
    <property type="component" value="Unassembled WGS sequence"/>
</dbReference>
<name>A0A6A5RAT3_9PLEO</name>
<dbReference type="RefSeq" id="XP_033444905.1">
    <property type="nucleotide sequence ID" value="XM_033588824.1"/>
</dbReference>
<dbReference type="GeneID" id="54346471"/>
<proteinExistence type="predicted"/>
<sequence>MASALPKRDSMEAGVGIPLSTKSSSPRPDTDQPKQRASLTSLPPSIRNTIYKYALDTELVNTGLSNVSYTQSLDSATGMLQFKASRSPFPVETGLFYVSKLIGTEALHFFYSSNLFVRLSLFTSDARHAKTMLIDSGLLFAAPPVSMLETSTHHALDVDLIEKNSEKKRATIMFPAQYLPRLINFLRSAGEVTKTWGNTRTLHLAIVNSYSFPTSRLQGDLLEPFRVLKGFSSVTIAPAHTLPHYTSGLSSSITTKTFDASHWIETVTELADLSDAARATTTAGAADHALSAEYAQAVVVALTYGFLTSAEEIHGPAHAEETFKAIQRLRWRVELGLGIALSLQHKSLDSHKDWLTDDAVPALQRKAAARDLLLAETSISRALSLATDSPSPAENPWYLSLPVELIPPNKPGWFEEQERAQTWYALGVVHTSLGEYLFAAGAFERALGMWGAGEGVEKVEAAFEKARIGIESDREGMFKGRVQPGSGLRRAARVAKMSVDE</sequence>
<evidence type="ECO:0008006" key="4">
    <source>
        <dbReference type="Google" id="ProtNLM"/>
    </source>
</evidence>